<sequence length="484" mass="55404">MDPPLTDDHPSPTPAPRSLDTQIVEETSQTTQPSTPSDELDLEDFTSDAPLIETKGDIDEVWPDNCNNQLPELGEHQTRTIKSRLLEETIIISFNEEPERRRHHSNMLPRKLYRTQYETSTTLSRYVDKHTHPKHRSNIQLKIQSWYAFQSLGMFQMREDLTRERIERHLVWNKKIDPSSLISAFNDLDRAKSRANFHYDDSQRIGHRVLIAQISTNGLIAATVKARMETTVTVTTNNPKKLDISVKSAIKIRDVTIPVWIRDIARPSNQSTITEKQRVASGADMWMSVTELRRSDLKAHTPKIRKWDTICTKGHDYEWLACGFVPTSCIDRVMPWDGVMLHTTQDWRIVRSIGSPDPWIWDWQLQMWRLDPRLYRTACFLAVYGGNKRKGIVADDADEEPPAKRRKKKKIAKPTKAQKARLDDNPYVTAPIPADQEPGVDAACCSQCGQKKAAFRLEDEVAGPLSFLDLAASTKATKSILDWN</sequence>
<name>A0A8K0R2Z9_9PLEO</name>
<protein>
    <submittedName>
        <fullName evidence="2">Uncharacterized protein</fullName>
    </submittedName>
</protein>
<feature type="compositionally biased region" description="Basic and acidic residues" evidence="1">
    <location>
        <begin position="1"/>
        <end position="10"/>
    </location>
</feature>
<proteinExistence type="predicted"/>
<feature type="region of interest" description="Disordered" evidence="1">
    <location>
        <begin position="393"/>
        <end position="433"/>
    </location>
</feature>
<dbReference type="OrthoDB" id="5429427at2759"/>
<evidence type="ECO:0000313" key="3">
    <source>
        <dbReference type="Proteomes" id="UP000813461"/>
    </source>
</evidence>
<dbReference type="EMBL" id="JAGMVJ010000012">
    <property type="protein sequence ID" value="KAH7084434.1"/>
    <property type="molecule type" value="Genomic_DNA"/>
</dbReference>
<feature type="compositionally biased region" description="Basic residues" evidence="1">
    <location>
        <begin position="404"/>
        <end position="419"/>
    </location>
</feature>
<dbReference type="Proteomes" id="UP000813461">
    <property type="component" value="Unassembled WGS sequence"/>
</dbReference>
<feature type="compositionally biased region" description="Low complexity" evidence="1">
    <location>
        <begin position="27"/>
        <end position="37"/>
    </location>
</feature>
<organism evidence="2 3">
    <name type="scientific">Paraphoma chrysanthemicola</name>
    <dbReference type="NCBI Taxonomy" id="798071"/>
    <lineage>
        <taxon>Eukaryota</taxon>
        <taxon>Fungi</taxon>
        <taxon>Dikarya</taxon>
        <taxon>Ascomycota</taxon>
        <taxon>Pezizomycotina</taxon>
        <taxon>Dothideomycetes</taxon>
        <taxon>Pleosporomycetidae</taxon>
        <taxon>Pleosporales</taxon>
        <taxon>Pleosporineae</taxon>
        <taxon>Phaeosphaeriaceae</taxon>
        <taxon>Paraphoma</taxon>
    </lineage>
</organism>
<gene>
    <name evidence="2" type="ORF">FB567DRAFT_82437</name>
</gene>
<dbReference type="AlphaFoldDB" id="A0A8K0R2Z9"/>
<evidence type="ECO:0000256" key="1">
    <source>
        <dbReference type="SAM" id="MobiDB-lite"/>
    </source>
</evidence>
<accession>A0A8K0R2Z9</accession>
<feature type="region of interest" description="Disordered" evidence="1">
    <location>
        <begin position="1"/>
        <end position="42"/>
    </location>
</feature>
<reference evidence="2" key="1">
    <citation type="journal article" date="2021" name="Nat. Commun.">
        <title>Genetic determinants of endophytism in the Arabidopsis root mycobiome.</title>
        <authorList>
            <person name="Mesny F."/>
            <person name="Miyauchi S."/>
            <person name="Thiergart T."/>
            <person name="Pickel B."/>
            <person name="Atanasova L."/>
            <person name="Karlsson M."/>
            <person name="Huettel B."/>
            <person name="Barry K.W."/>
            <person name="Haridas S."/>
            <person name="Chen C."/>
            <person name="Bauer D."/>
            <person name="Andreopoulos W."/>
            <person name="Pangilinan J."/>
            <person name="LaButti K."/>
            <person name="Riley R."/>
            <person name="Lipzen A."/>
            <person name="Clum A."/>
            <person name="Drula E."/>
            <person name="Henrissat B."/>
            <person name="Kohler A."/>
            <person name="Grigoriev I.V."/>
            <person name="Martin F.M."/>
            <person name="Hacquard S."/>
        </authorList>
    </citation>
    <scope>NUCLEOTIDE SEQUENCE</scope>
    <source>
        <strain evidence="2">MPI-SDFR-AT-0120</strain>
    </source>
</reference>
<keyword evidence="3" id="KW-1185">Reference proteome</keyword>
<comment type="caution">
    <text evidence="2">The sequence shown here is derived from an EMBL/GenBank/DDBJ whole genome shotgun (WGS) entry which is preliminary data.</text>
</comment>
<evidence type="ECO:0000313" key="2">
    <source>
        <dbReference type="EMBL" id="KAH7084434.1"/>
    </source>
</evidence>